<gene>
    <name evidence="1" type="ORF">IPN02_02170</name>
</gene>
<evidence type="ECO:0000313" key="1">
    <source>
        <dbReference type="EMBL" id="MBK9295685.1"/>
    </source>
</evidence>
<dbReference type="InterPro" id="IPR029058">
    <property type="entry name" value="AB_hydrolase_fold"/>
</dbReference>
<dbReference type="PANTHER" id="PTHR13617">
    <property type="entry name" value="PROTEIN ABHD18"/>
    <property type="match status" value="1"/>
</dbReference>
<organism evidence="1 2">
    <name type="scientific">Candidatus Neomicrothrix subdominans</name>
    <dbReference type="NCBI Taxonomy" id="2954438"/>
    <lineage>
        <taxon>Bacteria</taxon>
        <taxon>Bacillati</taxon>
        <taxon>Actinomycetota</taxon>
        <taxon>Acidimicrobiia</taxon>
        <taxon>Acidimicrobiales</taxon>
        <taxon>Microthrixaceae</taxon>
        <taxon>Candidatus Neomicrothrix</taxon>
    </lineage>
</organism>
<proteinExistence type="predicted"/>
<sequence>MTQPAADYPDETDVEDITNVLLSEEDEAGSITLINRVEKSLARMPLARLTTVAPRTARWAIEAVLTEAGRIPGAPQIRMTAALAAQVAMDEAVVALMQGPNRTPRRADYKRVSAELREAEALFDDRGWLDDPRSYHRDPEPLVDVSFSSGWALGQRYRRMSWDSGYHARPEEPGAQRWDAFERNHTASAWLLEHDDGPRPWVVCVHGFGTGAPFSDMITFRAQHLHHDLGWNVAAIVLPVHGSRSPSRMGGEHFLSFDMINSVHALAQSAWDVRRLLSWVRAQEPTSLVLHGVSLGGYVTALTTCLDGDFDAVIAGIPICDFPALFAHQSPRHVRERAAEHQVLEGHAEVIHRVVSPLAMPSLVPVERRFIFAGLGDRMAIPAQTQALWQHWDHPTISWFPGNHVGYLWSKKVAGFVDGILGDLAPAPVE</sequence>
<dbReference type="SUPFAM" id="SSF53474">
    <property type="entry name" value="alpha/beta-Hydrolases"/>
    <property type="match status" value="1"/>
</dbReference>
<protein>
    <submittedName>
        <fullName evidence="1">Alpha/beta hydrolase</fullName>
    </submittedName>
</protein>
<dbReference type="EMBL" id="JADJZA010000001">
    <property type="protein sequence ID" value="MBK9295685.1"/>
    <property type="molecule type" value="Genomic_DNA"/>
</dbReference>
<accession>A0A936N8P9</accession>
<keyword evidence="1" id="KW-0378">Hydrolase</keyword>
<dbReference type="Proteomes" id="UP000727993">
    <property type="component" value="Unassembled WGS sequence"/>
</dbReference>
<name>A0A936N8P9_9ACTN</name>
<evidence type="ECO:0000313" key="2">
    <source>
        <dbReference type="Proteomes" id="UP000727993"/>
    </source>
</evidence>
<comment type="caution">
    <text evidence="1">The sequence shown here is derived from an EMBL/GenBank/DDBJ whole genome shotgun (WGS) entry which is preliminary data.</text>
</comment>
<dbReference type="AlphaFoldDB" id="A0A936N8P9"/>
<dbReference type="GO" id="GO:0016787">
    <property type="term" value="F:hydrolase activity"/>
    <property type="evidence" value="ECO:0007669"/>
    <property type="project" value="UniProtKB-KW"/>
</dbReference>
<dbReference type="Gene3D" id="3.40.50.1820">
    <property type="entry name" value="alpha/beta hydrolase"/>
    <property type="match status" value="1"/>
</dbReference>
<reference evidence="1 2" key="1">
    <citation type="submission" date="2020-10" db="EMBL/GenBank/DDBJ databases">
        <title>Connecting structure to function with the recovery of over 1000 high-quality activated sludge metagenome-assembled genomes encoding full-length rRNA genes using long-read sequencing.</title>
        <authorList>
            <person name="Singleton C.M."/>
            <person name="Petriglieri F."/>
            <person name="Kristensen J.M."/>
            <person name="Kirkegaard R.H."/>
            <person name="Michaelsen T.Y."/>
            <person name="Andersen M.H."/>
            <person name="Karst S.M."/>
            <person name="Dueholm M.S."/>
            <person name="Nielsen P.H."/>
            <person name="Albertsen M."/>
        </authorList>
    </citation>
    <scope>NUCLEOTIDE SEQUENCE [LARGE SCALE GENOMIC DNA]</scope>
    <source>
        <strain evidence="1">Lyne_18-Q3-R50-59_MAXAC.006</strain>
    </source>
</reference>
<dbReference type="PANTHER" id="PTHR13617:SF14">
    <property type="entry name" value="PROTEIN ABHD18"/>
    <property type="match status" value="1"/>
</dbReference>